<evidence type="ECO:0000313" key="6">
    <source>
        <dbReference type="EMBL" id="CAB0038460.1"/>
    </source>
</evidence>
<evidence type="ECO:0000256" key="2">
    <source>
        <dbReference type="ARBA" id="ARBA00005679"/>
    </source>
</evidence>
<keyword evidence="7" id="KW-1185">Reference proteome</keyword>
<dbReference type="AlphaFoldDB" id="A0A6H5IJS2"/>
<dbReference type="GO" id="GO:0016671">
    <property type="term" value="F:oxidoreductase activity, acting on a sulfur group of donors, disulfide as acceptor"/>
    <property type="evidence" value="ECO:0007669"/>
    <property type="project" value="InterPro"/>
</dbReference>
<dbReference type="PANTHER" id="PTHR13234:SF8">
    <property type="entry name" value="GAMMA-INTERFERON-INDUCIBLE LYSOSOMAL THIOL REDUCTASE"/>
    <property type="match status" value="1"/>
</dbReference>
<dbReference type="OrthoDB" id="958254at2759"/>
<dbReference type="EMBL" id="CADCXV010000906">
    <property type="protein sequence ID" value="CAB0038460.1"/>
    <property type="molecule type" value="Genomic_DNA"/>
</dbReference>
<sequence length="181" mass="19564">MIQAHDVTLDVYYESQCPDSVAFITQQLGPNYNEFKDHIIVNLTPFGKASWVTADSGKTEFTCQHGPSECRGNKAQSCLIAEIDEHVSVSAERQAKKIEIVACAMADKSASSPADAVFKCAAAKGLNDEAVKHIEACTDSERGDKLLIANGEKTIAFEKPLSFVPSIVVNGVSTHDIIYSI</sequence>
<accession>A0A6H5IJS2</accession>
<evidence type="ECO:0000256" key="5">
    <source>
        <dbReference type="ARBA" id="ARBA00023180"/>
    </source>
</evidence>
<reference evidence="6 7" key="1">
    <citation type="submission" date="2020-02" db="EMBL/GenBank/DDBJ databases">
        <authorList>
            <person name="Ferguson B K."/>
        </authorList>
    </citation>
    <scope>NUCLEOTIDE SEQUENCE [LARGE SCALE GENOMIC DNA]</scope>
</reference>
<comment type="subcellular location">
    <subcellularLocation>
        <location evidence="1">Secreted</location>
    </subcellularLocation>
</comment>
<proteinExistence type="inferred from homology"/>
<evidence type="ECO:0000313" key="7">
    <source>
        <dbReference type="Proteomes" id="UP000479190"/>
    </source>
</evidence>
<dbReference type="Gene3D" id="3.40.30.10">
    <property type="entry name" value="Glutaredoxin"/>
    <property type="match status" value="1"/>
</dbReference>
<evidence type="ECO:0000256" key="3">
    <source>
        <dbReference type="ARBA" id="ARBA00022525"/>
    </source>
</evidence>
<evidence type="ECO:0008006" key="8">
    <source>
        <dbReference type="Google" id="ProtNLM"/>
    </source>
</evidence>
<dbReference type="InterPro" id="IPR004911">
    <property type="entry name" value="Interferon-induced_GILT"/>
</dbReference>
<keyword evidence="3" id="KW-0964">Secreted</keyword>
<organism evidence="6 7">
    <name type="scientific">Trichogramma brassicae</name>
    <dbReference type="NCBI Taxonomy" id="86971"/>
    <lineage>
        <taxon>Eukaryota</taxon>
        <taxon>Metazoa</taxon>
        <taxon>Ecdysozoa</taxon>
        <taxon>Arthropoda</taxon>
        <taxon>Hexapoda</taxon>
        <taxon>Insecta</taxon>
        <taxon>Pterygota</taxon>
        <taxon>Neoptera</taxon>
        <taxon>Endopterygota</taxon>
        <taxon>Hymenoptera</taxon>
        <taxon>Apocrita</taxon>
        <taxon>Proctotrupomorpha</taxon>
        <taxon>Chalcidoidea</taxon>
        <taxon>Trichogrammatidae</taxon>
        <taxon>Trichogramma</taxon>
    </lineage>
</organism>
<evidence type="ECO:0000256" key="1">
    <source>
        <dbReference type="ARBA" id="ARBA00004613"/>
    </source>
</evidence>
<dbReference type="Proteomes" id="UP000479190">
    <property type="component" value="Unassembled WGS sequence"/>
</dbReference>
<gene>
    <name evidence="6" type="ORF">TBRA_LOCUS10241</name>
</gene>
<name>A0A6H5IJS2_9HYME</name>
<dbReference type="Pfam" id="PF03227">
    <property type="entry name" value="GILT"/>
    <property type="match status" value="1"/>
</dbReference>
<keyword evidence="4" id="KW-0732">Signal</keyword>
<comment type="similarity">
    <text evidence="2">Belongs to the GILT family.</text>
</comment>
<protein>
    <recommendedName>
        <fullName evidence="8">Gamma-interferon-inducible lysosomal thiol reductase</fullName>
    </recommendedName>
</protein>
<dbReference type="GO" id="GO:0005576">
    <property type="term" value="C:extracellular region"/>
    <property type="evidence" value="ECO:0007669"/>
    <property type="project" value="UniProtKB-SubCell"/>
</dbReference>
<dbReference type="PANTHER" id="PTHR13234">
    <property type="entry name" value="GAMMA-INTERFERON INDUCIBLE LYSOSOMAL THIOL REDUCTASE GILT"/>
    <property type="match status" value="1"/>
</dbReference>
<evidence type="ECO:0000256" key="4">
    <source>
        <dbReference type="ARBA" id="ARBA00022729"/>
    </source>
</evidence>
<keyword evidence="5" id="KW-0325">Glycoprotein</keyword>